<dbReference type="PANTHER" id="PTHR36306:SF3">
    <property type="entry name" value="GLYCOSIDE HYDROLASE FAMILY 57"/>
    <property type="match status" value="1"/>
</dbReference>
<reference evidence="4 5" key="1">
    <citation type="submission" date="2006-10" db="EMBL/GenBank/DDBJ databases">
        <title>Complete sequence of chromosome of Pelobacter propionicus DSM 2379.</title>
        <authorList>
            <consortium name="US DOE Joint Genome Institute"/>
            <person name="Copeland A."/>
            <person name="Lucas S."/>
            <person name="Lapidus A."/>
            <person name="Barry K."/>
            <person name="Detter J.C."/>
            <person name="Glavina del Rio T."/>
            <person name="Hammon N."/>
            <person name="Israni S."/>
            <person name="Dalin E."/>
            <person name="Tice H."/>
            <person name="Pitluck S."/>
            <person name="Saunders E."/>
            <person name="Brettin T."/>
            <person name="Bruce D."/>
            <person name="Han C."/>
            <person name="Tapia R."/>
            <person name="Schmutz J."/>
            <person name="Larimer F."/>
            <person name="Land M."/>
            <person name="Hauser L."/>
            <person name="Kyrpides N."/>
            <person name="Kim E."/>
            <person name="Lovley D."/>
            <person name="Richardson P."/>
        </authorList>
    </citation>
    <scope>NUCLEOTIDE SEQUENCE [LARGE SCALE GENOMIC DNA]</scope>
    <source>
        <strain evidence="5">DSM 2379 / NBRC 103807 / OttBd1</strain>
    </source>
</reference>
<dbReference type="GO" id="GO:0005975">
    <property type="term" value="P:carbohydrate metabolic process"/>
    <property type="evidence" value="ECO:0007669"/>
    <property type="project" value="InterPro"/>
</dbReference>
<evidence type="ECO:0000313" key="5">
    <source>
        <dbReference type="Proteomes" id="UP000006732"/>
    </source>
</evidence>
<dbReference type="GO" id="GO:0016787">
    <property type="term" value="F:hydrolase activity"/>
    <property type="evidence" value="ECO:0007669"/>
    <property type="project" value="UniProtKB-KW"/>
</dbReference>
<dbReference type="AlphaFoldDB" id="A1AU40"/>
<name>A1AU40_PELPD</name>
<dbReference type="CDD" id="cd10797">
    <property type="entry name" value="GH57N_APU_like_1"/>
    <property type="match status" value="1"/>
</dbReference>
<dbReference type="Proteomes" id="UP000006732">
    <property type="component" value="Chromosome"/>
</dbReference>
<keyword evidence="2" id="KW-0119">Carbohydrate metabolism</keyword>
<comment type="similarity">
    <text evidence="1">Belongs to the glycosyl hydrolase 57 family.</text>
</comment>
<dbReference type="RefSeq" id="WP_011737078.1">
    <property type="nucleotide sequence ID" value="NC_008609.1"/>
</dbReference>
<accession>A1AU40</accession>
<dbReference type="InterPro" id="IPR011330">
    <property type="entry name" value="Glyco_hydro/deAcase_b/a-brl"/>
</dbReference>
<dbReference type="PANTHER" id="PTHR36306">
    <property type="entry name" value="ALPHA-AMYLASE-RELATED-RELATED"/>
    <property type="match status" value="1"/>
</dbReference>
<dbReference type="SUPFAM" id="SSF88713">
    <property type="entry name" value="Glycoside hydrolase/deacetylase"/>
    <property type="match status" value="1"/>
</dbReference>
<dbReference type="KEGG" id="ppd:Ppro_3268"/>
<organism evidence="4 5">
    <name type="scientific">Pelobacter propionicus (strain DSM 2379 / NBRC 103807 / OttBd1)</name>
    <dbReference type="NCBI Taxonomy" id="338966"/>
    <lineage>
        <taxon>Bacteria</taxon>
        <taxon>Pseudomonadati</taxon>
        <taxon>Thermodesulfobacteriota</taxon>
        <taxon>Desulfuromonadia</taxon>
        <taxon>Desulfuromonadales</taxon>
        <taxon>Desulfuromonadaceae</taxon>
        <taxon>Pelobacter</taxon>
    </lineage>
</organism>
<sequence>MERFVCIHGHFYQPPRENPWLEVVEIQDSAYPYHDWNERITAECYAPNTAARNLDGEGNIMGIVSNYARISFNFGPTLLSWMERFAPETYRAILAADQQSISWRSGHGAALAQVYNHVIMPLAPLADKRTQVRWGIEDFRHRFRRLPEGMWLAETAADTETLEVLVEEGILFTILAPRQAARVRRIGAERWKDVGGSRIDPSRPYLCRLPSGRSIVLFFYDGPISQAVAFEKLLDSGEQFATRLMSGFSAYRSHPQLVHIATDGETYGHHHQFGEMALGRALDQIELNGLARLTNYGEYLELHPPTHEVRIVENGSWSCEHGIERWRNDCGCNSGGNHGWNQRWRRPLRDALDWLRGELALCFEREASGYLRDPWGARDDYIRVMLDRSEDNVAAFLNRHSRCPLCEGDTVVLLRLLEMQRHSLLMYTSCGWFFDELSGLETVQILQYAGRAVQLAEMQHCQSIKGAFLERLALAASNLAEWGTGADIYARCVEPARVDLIRVGAHYAVSSVFEEYGEVTEIFSYRILREELLVLSSGPMKLALGKVFIRSSITRSSDRVSFCTLSFGGHALNCGVRSFLGKDAYQAMKKEVVGAFDCADFAAIIRLLDIHFGMHTYSLRDLFRDEQRHILNLIIAGTLQEFEDRFFTLFENNRRLMSVLRETGMPVPRCFMTTAETALNQELQKIFTADIIHMEHLREVVRAVGEWRVAVDDVRLEFIIRRRLEGAMLALLEKPEDASLMTVVLQLVEAITALPLKVNLWQTQNLFAAMLRSNAGELRAADGGEDNRGSWRSAIHNLGRLLYFNVPELLAAKEGDS</sequence>
<dbReference type="Pfam" id="PF03065">
    <property type="entry name" value="Glyco_hydro_57"/>
    <property type="match status" value="1"/>
</dbReference>
<proteinExistence type="inferred from homology"/>
<dbReference type="EMBL" id="CP000482">
    <property type="protein sequence ID" value="ABL00861.1"/>
    <property type="molecule type" value="Genomic_DNA"/>
</dbReference>
<dbReference type="OrthoDB" id="9757977at2"/>
<keyword evidence="5" id="KW-1185">Reference proteome</keyword>
<dbReference type="InterPro" id="IPR004300">
    <property type="entry name" value="Glyco_hydro_57_N"/>
</dbReference>
<protein>
    <submittedName>
        <fullName evidence="4">Glycoside hydrolase, family 57</fullName>
    </submittedName>
</protein>
<dbReference type="Gene3D" id="3.20.110.20">
    <property type="match status" value="1"/>
</dbReference>
<keyword evidence="4" id="KW-0378">Hydrolase</keyword>
<dbReference type="InterPro" id="IPR052046">
    <property type="entry name" value="GH57_Enzymes"/>
</dbReference>
<evidence type="ECO:0000256" key="2">
    <source>
        <dbReference type="ARBA" id="ARBA00023277"/>
    </source>
</evidence>
<evidence type="ECO:0000256" key="1">
    <source>
        <dbReference type="ARBA" id="ARBA00006821"/>
    </source>
</evidence>
<dbReference type="Pfam" id="PF12055">
    <property type="entry name" value="DUF3536"/>
    <property type="match status" value="1"/>
</dbReference>
<feature type="domain" description="Glycoside hydrolase family 57 N-terminal" evidence="3">
    <location>
        <begin position="104"/>
        <end position="308"/>
    </location>
</feature>
<dbReference type="InterPro" id="IPR021923">
    <property type="entry name" value="DUF3536"/>
</dbReference>
<evidence type="ECO:0000259" key="3">
    <source>
        <dbReference type="Pfam" id="PF03065"/>
    </source>
</evidence>
<dbReference type="CAZy" id="GH57">
    <property type="family name" value="Glycoside Hydrolase Family 57"/>
</dbReference>
<gene>
    <name evidence="4" type="ordered locus">Ppro_3268</name>
</gene>
<dbReference type="HOGENOM" id="CLU_018719_0_0_7"/>
<evidence type="ECO:0000313" key="4">
    <source>
        <dbReference type="EMBL" id="ABL00861.1"/>
    </source>
</evidence>
<dbReference type="STRING" id="338966.Ppro_3268"/>
<dbReference type="eggNOG" id="COG1449">
    <property type="taxonomic scope" value="Bacteria"/>
</dbReference>